<comment type="caution">
    <text evidence="2">The sequence shown here is derived from an EMBL/GenBank/DDBJ whole genome shotgun (WGS) entry which is preliminary data.</text>
</comment>
<proteinExistence type="predicted"/>
<dbReference type="RefSeq" id="WP_138471708.1">
    <property type="nucleotide sequence ID" value="NZ_VBTE01000015.1"/>
</dbReference>
<reference evidence="2 3" key="1">
    <citation type="submission" date="2019-05" db="EMBL/GenBank/DDBJ databases">
        <title>The metagenome of a microbial culture collection derived from dairy environment covers the genomic content of the human microbiome.</title>
        <authorList>
            <person name="Roder T."/>
            <person name="Wuthrich D."/>
            <person name="Sattari Z."/>
            <person name="Von Ah U."/>
            <person name="Bar C."/>
            <person name="Ronchi F."/>
            <person name="Macpherson A.J."/>
            <person name="Ganal-Vonarburg S.C."/>
            <person name="Bruggmann R."/>
            <person name="Vergeres G."/>
        </authorList>
    </citation>
    <scope>NUCLEOTIDE SEQUENCE [LARGE SCALE GENOMIC DNA]</scope>
    <source>
        <strain evidence="2 3">FAM 24235</strain>
    </source>
</reference>
<dbReference type="EMBL" id="VBTE01000015">
    <property type="protein sequence ID" value="TLQ07595.1"/>
    <property type="molecule type" value="Genomic_DNA"/>
</dbReference>
<gene>
    <name evidence="2" type="ORF">FEZ48_06335</name>
</gene>
<evidence type="ECO:0000313" key="3">
    <source>
        <dbReference type="Proteomes" id="UP000307201"/>
    </source>
</evidence>
<organism evidence="2 3">
    <name type="scientific">Marinilactibacillus psychrotolerans</name>
    <dbReference type="NCBI Taxonomy" id="191770"/>
    <lineage>
        <taxon>Bacteria</taxon>
        <taxon>Bacillati</taxon>
        <taxon>Bacillota</taxon>
        <taxon>Bacilli</taxon>
        <taxon>Lactobacillales</taxon>
        <taxon>Carnobacteriaceae</taxon>
        <taxon>Marinilactibacillus</taxon>
    </lineage>
</organism>
<name>A0A5R9C418_9LACT</name>
<evidence type="ECO:0000313" key="2">
    <source>
        <dbReference type="EMBL" id="TLQ07595.1"/>
    </source>
</evidence>
<dbReference type="Pfam" id="PF04404">
    <property type="entry name" value="ERF"/>
    <property type="match status" value="1"/>
</dbReference>
<feature type="region of interest" description="Disordered" evidence="1">
    <location>
        <begin position="142"/>
        <end position="168"/>
    </location>
</feature>
<dbReference type="OrthoDB" id="149299at2"/>
<dbReference type="InterPro" id="IPR007499">
    <property type="entry name" value="ERF_bacteria_virus"/>
</dbReference>
<feature type="region of interest" description="Disordered" evidence="1">
    <location>
        <begin position="239"/>
        <end position="260"/>
    </location>
</feature>
<protein>
    <recommendedName>
        <fullName evidence="4">Single-stranded DNA-binding protein</fullName>
    </recommendedName>
</protein>
<sequence length="260" mass="29339">MENRVNYKDFNESMAKFQGNYEPPKKDKKVDFTTNKGQRIKYDYSDLESVQKAIRLTASKYGLSWNTLFESEKIKIENYGKEIPALLITPIVVINHSSGVEKSFKGIPLFATSLDPQSIGSVKTYAERYALSGAFGIASDEDDDGQIAKNSSSNQENDKEKTSNENNAENEFYKNKAEFQKRLTAVANKTGKKYKELEDYVISESNKNLKKDYKNVNSQNISKAIGYVKVLENAANKKAEANEQQSMMQGNTTNPVDWGK</sequence>
<evidence type="ECO:0000256" key="1">
    <source>
        <dbReference type="SAM" id="MobiDB-lite"/>
    </source>
</evidence>
<evidence type="ECO:0008006" key="4">
    <source>
        <dbReference type="Google" id="ProtNLM"/>
    </source>
</evidence>
<dbReference type="Proteomes" id="UP000307201">
    <property type="component" value="Unassembled WGS sequence"/>
</dbReference>
<accession>A0A5R9C418</accession>
<dbReference type="AlphaFoldDB" id="A0A5R9C418"/>
<feature type="compositionally biased region" description="Polar residues" evidence="1">
    <location>
        <begin position="244"/>
        <end position="260"/>
    </location>
</feature>